<dbReference type="PANTHER" id="PTHR12161:SF14">
    <property type="entry name" value="REGULATOR OF VPS4 ACTIVITY IN THE MVB PATHWAY PROTEIN"/>
    <property type="match status" value="1"/>
</dbReference>
<protein>
    <recommendedName>
        <fullName evidence="5">IST1-like protein</fullName>
    </recommendedName>
</protein>
<organism evidence="3 4">
    <name type="scientific">Acacia crassicarpa</name>
    <name type="common">northern wattle</name>
    <dbReference type="NCBI Taxonomy" id="499986"/>
    <lineage>
        <taxon>Eukaryota</taxon>
        <taxon>Viridiplantae</taxon>
        <taxon>Streptophyta</taxon>
        <taxon>Embryophyta</taxon>
        <taxon>Tracheophyta</taxon>
        <taxon>Spermatophyta</taxon>
        <taxon>Magnoliopsida</taxon>
        <taxon>eudicotyledons</taxon>
        <taxon>Gunneridae</taxon>
        <taxon>Pentapetalae</taxon>
        <taxon>rosids</taxon>
        <taxon>fabids</taxon>
        <taxon>Fabales</taxon>
        <taxon>Fabaceae</taxon>
        <taxon>Caesalpinioideae</taxon>
        <taxon>mimosoid clade</taxon>
        <taxon>Acacieae</taxon>
        <taxon>Acacia</taxon>
    </lineage>
</organism>
<feature type="region of interest" description="Disordered" evidence="2">
    <location>
        <begin position="468"/>
        <end position="581"/>
    </location>
</feature>
<name>A0AAE1TCZ5_9FABA</name>
<gene>
    <name evidence="3" type="ORF">QN277_012437</name>
</gene>
<dbReference type="GO" id="GO:0015031">
    <property type="term" value="P:protein transport"/>
    <property type="evidence" value="ECO:0007669"/>
    <property type="project" value="InterPro"/>
</dbReference>
<dbReference type="Proteomes" id="UP001293593">
    <property type="component" value="Unassembled WGS sequence"/>
</dbReference>
<keyword evidence="4" id="KW-1185">Reference proteome</keyword>
<feature type="region of interest" description="Disordered" evidence="2">
    <location>
        <begin position="417"/>
        <end position="446"/>
    </location>
</feature>
<accession>A0AAE1TCZ5</accession>
<dbReference type="FunFam" id="1.20.1260.60:FF:000002">
    <property type="entry name" value="Vacuolar protein sorting-associated protein IST1"/>
    <property type="match status" value="1"/>
</dbReference>
<evidence type="ECO:0000313" key="3">
    <source>
        <dbReference type="EMBL" id="KAK4280877.1"/>
    </source>
</evidence>
<dbReference type="AlphaFoldDB" id="A0AAE1TCZ5"/>
<dbReference type="InterPro" id="IPR042277">
    <property type="entry name" value="IST1-like"/>
</dbReference>
<feature type="compositionally biased region" description="Basic residues" evidence="2">
    <location>
        <begin position="500"/>
        <end position="509"/>
    </location>
</feature>
<evidence type="ECO:0000313" key="4">
    <source>
        <dbReference type="Proteomes" id="UP001293593"/>
    </source>
</evidence>
<feature type="compositionally biased region" description="Basic and acidic residues" evidence="2">
    <location>
        <begin position="484"/>
        <end position="499"/>
    </location>
</feature>
<dbReference type="EMBL" id="JAWXYG010000002">
    <property type="protein sequence ID" value="KAK4280877.1"/>
    <property type="molecule type" value="Genomic_DNA"/>
</dbReference>
<dbReference type="Gene3D" id="1.20.1260.60">
    <property type="entry name" value="Vacuolar protein sorting-associated protein Ist1"/>
    <property type="match status" value="1"/>
</dbReference>
<feature type="compositionally biased region" description="Basic and acidic residues" evidence="2">
    <location>
        <begin position="417"/>
        <end position="427"/>
    </location>
</feature>
<evidence type="ECO:0000256" key="2">
    <source>
        <dbReference type="SAM" id="MobiDB-lite"/>
    </source>
</evidence>
<evidence type="ECO:0000256" key="1">
    <source>
        <dbReference type="ARBA" id="ARBA00005536"/>
    </source>
</evidence>
<dbReference type="InterPro" id="IPR005061">
    <property type="entry name" value="Ist1"/>
</dbReference>
<reference evidence="3" key="1">
    <citation type="submission" date="2023-10" db="EMBL/GenBank/DDBJ databases">
        <title>Chromosome-level genome of the transformable northern wattle, Acacia crassicarpa.</title>
        <authorList>
            <person name="Massaro I."/>
            <person name="Sinha N.R."/>
            <person name="Poethig S."/>
            <person name="Leichty A.R."/>
        </authorList>
    </citation>
    <scope>NUCLEOTIDE SEQUENCE</scope>
    <source>
        <strain evidence="3">Acra3RX</strain>
        <tissue evidence="3">Leaf</tissue>
    </source>
</reference>
<evidence type="ECO:0008006" key="5">
    <source>
        <dbReference type="Google" id="ProtNLM"/>
    </source>
</evidence>
<dbReference type="Pfam" id="PF03398">
    <property type="entry name" value="Ist1"/>
    <property type="match status" value="1"/>
</dbReference>
<proteinExistence type="inferred from homology"/>
<dbReference type="PANTHER" id="PTHR12161">
    <property type="entry name" value="IST1 FAMILY MEMBER"/>
    <property type="match status" value="1"/>
</dbReference>
<comment type="similarity">
    <text evidence="1">Belongs to the IST1 family.</text>
</comment>
<comment type="caution">
    <text evidence="3">The sequence shown here is derived from an EMBL/GenBank/DDBJ whole genome shotgun (WGS) entry which is preliminary data.</text>
</comment>
<sequence length="691" mass="78224">MLDGLLGRGFAAKCKGLIKLTKNRIDVIRRKRKATEKFLKKDIADLLANGLDINAHGRAEGLLIELTLSSCYDFIEKSCDFVLKHLSVMQKLSGCPEECRDAVSSLMFAAARFSDLPELRDLRQIFQERYENSMECYVNQEFAANVNSRPPPTLEKKVHLMQEIASEFSITWDSKAFEQRMQKPSPLVQDRNYYNNDHLTDRNKPSLGNNPVIKGFKCDVPLQKSPGHLKDGHKFQNGKEADLLVRDYHNIQSESKLPRNGVGKINGGDDAISRRNGYDNTLLGRLESTTKKSDRGYWKEDCMLDPNGSGCSLQGKRVEHLDVGSKLHDSWGNTTSQKVGHDTVAAKKPDLNLSHVEIHLKRNVDEPSTVNGAGLHDTVASKKLDFYTSHAEMHLKPNVNEPTTVNRAGLPEYYDSERKVQKDETPRVKPCYNNALPPPYVKPNSKQKNVTCEVNIGRSSDVAIDGIHKHPSAYDQPHAATVSDRSRLRLDNSDTDRQTSRHARRGRRSHEKELYDQEDMSQVPVLLKPKSMRRKHSKSEPSHNIDDSAVDAEVVTRKSRSRIKDESRPRHGLKTLFDDEQHRNDEEERMIDKLLIHYSKKPSIPLPEKARRKSKSRHAHQMDGGVARTPEMFTHRSISLPHEETGAEKVNKVLTRAATFQADRSSEARHVHPNLPDCDDLAARIAALRGI</sequence>